<feature type="transmembrane region" description="Helical" evidence="6">
    <location>
        <begin position="211"/>
        <end position="234"/>
    </location>
</feature>
<feature type="compositionally biased region" description="Polar residues" evidence="5">
    <location>
        <begin position="445"/>
        <end position="455"/>
    </location>
</feature>
<feature type="region of interest" description="Disordered" evidence="5">
    <location>
        <begin position="1"/>
        <end position="87"/>
    </location>
</feature>
<dbReference type="EMBL" id="MU150285">
    <property type="protein sequence ID" value="KAF9461348.1"/>
    <property type="molecule type" value="Genomic_DNA"/>
</dbReference>
<keyword evidence="2 6" id="KW-0812">Transmembrane</keyword>
<feature type="compositionally biased region" description="Basic and acidic residues" evidence="5">
    <location>
        <begin position="295"/>
        <end position="312"/>
    </location>
</feature>
<feature type="region of interest" description="Disordered" evidence="5">
    <location>
        <begin position="381"/>
        <end position="495"/>
    </location>
</feature>
<keyword evidence="3 6" id="KW-1133">Transmembrane helix</keyword>
<dbReference type="GO" id="GO:0016020">
    <property type="term" value="C:membrane"/>
    <property type="evidence" value="ECO:0007669"/>
    <property type="project" value="UniProtKB-SubCell"/>
</dbReference>
<feature type="compositionally biased region" description="Pro residues" evidence="5">
    <location>
        <begin position="39"/>
        <end position="51"/>
    </location>
</feature>
<dbReference type="PANTHER" id="PTHR15549:SF30">
    <property type="entry name" value="MID2 DOMAIN-CONTAINING PROTEIN"/>
    <property type="match status" value="1"/>
</dbReference>
<comment type="subcellular location">
    <subcellularLocation>
        <location evidence="1">Membrane</location>
        <topology evidence="1">Single-pass membrane protein</topology>
    </subcellularLocation>
</comment>
<dbReference type="OrthoDB" id="3061923at2759"/>
<feature type="compositionally biased region" description="Polar residues" evidence="5">
    <location>
        <begin position="383"/>
        <end position="419"/>
    </location>
</feature>
<accession>A0A9P6CHY6</accession>
<feature type="region of interest" description="Disordered" evidence="5">
    <location>
        <begin position="294"/>
        <end position="322"/>
    </location>
</feature>
<evidence type="ECO:0000256" key="2">
    <source>
        <dbReference type="ARBA" id="ARBA00022692"/>
    </source>
</evidence>
<keyword evidence="8" id="KW-1185">Reference proteome</keyword>
<dbReference type="InterPro" id="IPR051694">
    <property type="entry name" value="Immunoregulatory_rcpt-like"/>
</dbReference>
<comment type="caution">
    <text evidence="7">The sequence shown here is derived from an EMBL/GenBank/DDBJ whole genome shotgun (WGS) entry which is preliminary data.</text>
</comment>
<feature type="region of interest" description="Disordered" evidence="5">
    <location>
        <begin position="181"/>
        <end position="206"/>
    </location>
</feature>
<evidence type="ECO:0000256" key="6">
    <source>
        <dbReference type="SAM" id="Phobius"/>
    </source>
</evidence>
<dbReference type="Proteomes" id="UP000807353">
    <property type="component" value="Unassembled WGS sequence"/>
</dbReference>
<feature type="compositionally biased region" description="Basic and acidic residues" evidence="5">
    <location>
        <begin position="539"/>
        <end position="554"/>
    </location>
</feature>
<feature type="compositionally biased region" description="Polar residues" evidence="5">
    <location>
        <begin position="65"/>
        <end position="86"/>
    </location>
</feature>
<proteinExistence type="predicted"/>
<reference evidence="7" key="1">
    <citation type="submission" date="2020-11" db="EMBL/GenBank/DDBJ databases">
        <authorList>
            <consortium name="DOE Joint Genome Institute"/>
            <person name="Ahrendt S."/>
            <person name="Riley R."/>
            <person name="Andreopoulos W."/>
            <person name="Labutti K."/>
            <person name="Pangilinan J."/>
            <person name="Ruiz-Duenas F.J."/>
            <person name="Barrasa J.M."/>
            <person name="Sanchez-Garcia M."/>
            <person name="Camarero S."/>
            <person name="Miyauchi S."/>
            <person name="Serrano A."/>
            <person name="Linde D."/>
            <person name="Babiker R."/>
            <person name="Drula E."/>
            <person name="Ayuso-Fernandez I."/>
            <person name="Pacheco R."/>
            <person name="Padilla G."/>
            <person name="Ferreira P."/>
            <person name="Barriuso J."/>
            <person name="Kellner H."/>
            <person name="Castanera R."/>
            <person name="Alfaro M."/>
            <person name="Ramirez L."/>
            <person name="Pisabarro A.G."/>
            <person name="Kuo A."/>
            <person name="Tritt A."/>
            <person name="Lipzen A."/>
            <person name="He G."/>
            <person name="Yan M."/>
            <person name="Ng V."/>
            <person name="Cullen D."/>
            <person name="Martin F."/>
            <person name="Rosso M.-N."/>
            <person name="Henrissat B."/>
            <person name="Hibbett D."/>
            <person name="Martinez A.T."/>
            <person name="Grigoriev I.V."/>
        </authorList>
    </citation>
    <scope>NUCLEOTIDE SEQUENCE</scope>
    <source>
        <strain evidence="7">CBS 247.69</strain>
    </source>
</reference>
<evidence type="ECO:0000256" key="4">
    <source>
        <dbReference type="ARBA" id="ARBA00023136"/>
    </source>
</evidence>
<feature type="region of interest" description="Disordered" evidence="5">
    <location>
        <begin position="719"/>
        <end position="746"/>
    </location>
</feature>
<dbReference type="PANTHER" id="PTHR15549">
    <property type="entry name" value="PAIRED IMMUNOGLOBULIN-LIKE TYPE 2 RECEPTOR"/>
    <property type="match status" value="1"/>
</dbReference>
<dbReference type="GO" id="GO:0071944">
    <property type="term" value="C:cell periphery"/>
    <property type="evidence" value="ECO:0007669"/>
    <property type="project" value="UniProtKB-ARBA"/>
</dbReference>
<organism evidence="7 8">
    <name type="scientific">Collybia nuda</name>
    <dbReference type="NCBI Taxonomy" id="64659"/>
    <lineage>
        <taxon>Eukaryota</taxon>
        <taxon>Fungi</taxon>
        <taxon>Dikarya</taxon>
        <taxon>Basidiomycota</taxon>
        <taxon>Agaricomycotina</taxon>
        <taxon>Agaricomycetes</taxon>
        <taxon>Agaricomycetidae</taxon>
        <taxon>Agaricales</taxon>
        <taxon>Tricholomatineae</taxon>
        <taxon>Clitocybaceae</taxon>
        <taxon>Collybia</taxon>
    </lineage>
</organism>
<feature type="region of interest" description="Disordered" evidence="5">
    <location>
        <begin position="520"/>
        <end position="580"/>
    </location>
</feature>
<sequence>MNAFPSHKPPNGRQAPQPDTGSNFSFGPGGQISVAPENSVPPQPAPAPPNQAPLQVQSIAFPSAPISTPSLSPGQPQRVSSASQLLPSDARTPTVSVLTVTPVISSTVVPPTLGIPSTSSVQPLSISTSMVMSVSTSMVLSMSTSISVSTVLPTSTSTPEDAIEDNSSSAALLETSAAVAAISTSETSEPSQTPSPSANSSSSGSSHGPPFYVGIGLGTIVVVALIAALIAWGIRLRTHARRRAESSLNVPWAKPGNNDGVLEEGRHLAFSGSRNLTVDTSALDFSSQDAMAHAHTWEPRGDRDVGEPRRAESCMNAPMSPYRQVTPTYDPFSDHMQYPRLADSAAYPLPAYNSPYMTTRGAPSHLSGTDFDTRGTVDDHDSISTLGPLQVANMTPDDTSAESSRAPTALGMNTTTSGDCGTPRQDMTGSRPRFLGLQGDGLQVPWTNPPTSNSRPGLKNSRSWRSRKGSGGNWEHLPPLPMPGEPTREQDATDQDGWTAALKSNLMSAFNAVAVNLPSGPTMEEAQEGRLTPTPSRQAADRVRSGRRPSREWNEFAGSPVGMGREGTTSSNAWTLEDNGDGTGTVHFRGLEGYRNSGDHAFSPQGAGSLLSLEEEDRPDVGTDMYRPATQDSQTPLIVTRKPKSAFLRPDIYSRLSNYGRGARLAAECNAGSVSRASSVYSMASGTSSAHPGSGTPVPHPPRIPALSRHSTMAIDALGPASKRDGANHERPVSISRSSSSGCSFSSYRTDGTTTAIGDYSGDEEAVHNAITDRRRRLRRVM</sequence>
<feature type="region of interest" description="Disordered" evidence="5">
    <location>
        <begin position="684"/>
        <end position="706"/>
    </location>
</feature>
<evidence type="ECO:0000256" key="5">
    <source>
        <dbReference type="SAM" id="MobiDB-lite"/>
    </source>
</evidence>
<evidence type="ECO:0000256" key="1">
    <source>
        <dbReference type="ARBA" id="ARBA00004167"/>
    </source>
</evidence>
<evidence type="ECO:0000313" key="7">
    <source>
        <dbReference type="EMBL" id="KAF9461348.1"/>
    </source>
</evidence>
<feature type="compositionally biased region" description="Low complexity" evidence="5">
    <location>
        <begin position="734"/>
        <end position="746"/>
    </location>
</feature>
<evidence type="ECO:0000256" key="3">
    <source>
        <dbReference type="ARBA" id="ARBA00022989"/>
    </source>
</evidence>
<gene>
    <name evidence="7" type="ORF">BDZ94DRAFT_1323354</name>
</gene>
<dbReference type="AlphaFoldDB" id="A0A9P6CHY6"/>
<keyword evidence="4 6" id="KW-0472">Membrane</keyword>
<feature type="compositionally biased region" description="Basic and acidic residues" evidence="5">
    <location>
        <begin position="722"/>
        <end position="732"/>
    </location>
</feature>
<evidence type="ECO:0000313" key="8">
    <source>
        <dbReference type="Proteomes" id="UP000807353"/>
    </source>
</evidence>
<protein>
    <submittedName>
        <fullName evidence="7">Uncharacterized protein</fullName>
    </submittedName>
</protein>
<name>A0A9P6CHY6_9AGAR</name>